<name>A0A388LMP6_CHABU</name>
<feature type="region of interest" description="Disordered" evidence="2">
    <location>
        <begin position="13"/>
        <end position="33"/>
    </location>
</feature>
<proteinExistence type="predicted"/>
<feature type="compositionally biased region" description="Basic and acidic residues" evidence="2">
    <location>
        <begin position="194"/>
        <end position="224"/>
    </location>
</feature>
<sequence>MWRDPWGEVAMAQRGRMAEPSGPTLRKGGQRRDQGISRNLEELPVYKAGENLRVFWRNFEEYAFRREWDDKMKLSKVTGVGGYKKKIEGVAAECLRWKTCVVRLWQLMGNFPRDEIEDDLTFDGTNLDQFVDSLPLSAEKGGWNDEEKRKRLMERTKKSESEEVKRIVEERKAQEEGEEEDVPLRNLRSKPRTFSKDRSRGSDQAMEEEKAKKKAAVERKRGQEVNRAPRAKRIEGRRSVEDEREGVEMERSEKRERTEKDKAVEGEKVEERKVEYEGSSQQKGEAREGHINKEERAQREKRKKGWRDYMIRMLQDDDLSVNSTSDVRFKRMLLSELVVSSKHSTNLHKLMGLHEMLDEKRTRLFEEYADVAKKLDETERGKNEKEIREDMEAVGKGLQAELKGSTELFTQRFLDYIPGFLKEMSRLRTKEEERDAHVTRLTEDLEGIRREIENLKKGKEKLLKQVSALEVSLSQKSKELEDEVAERKKMEKKVESLCSGISLQGEDM</sequence>
<comment type="caution">
    <text evidence="3">The sequence shown here is derived from an EMBL/GenBank/DDBJ whole genome shotgun (WGS) entry which is preliminary data.</text>
</comment>
<dbReference type="Gramene" id="GBG83564">
    <property type="protein sequence ID" value="GBG83564"/>
    <property type="gene ID" value="CBR_g37282"/>
</dbReference>
<keyword evidence="4" id="KW-1185">Reference proteome</keyword>
<dbReference type="Proteomes" id="UP000265515">
    <property type="component" value="Unassembled WGS sequence"/>
</dbReference>
<feature type="compositionally biased region" description="Basic and acidic residues" evidence="2">
    <location>
        <begin position="284"/>
        <end position="298"/>
    </location>
</feature>
<evidence type="ECO:0000256" key="2">
    <source>
        <dbReference type="SAM" id="MobiDB-lite"/>
    </source>
</evidence>
<dbReference type="EMBL" id="BFEA01000443">
    <property type="protein sequence ID" value="GBG83564.1"/>
    <property type="molecule type" value="Genomic_DNA"/>
</dbReference>
<feature type="coiled-coil region" evidence="1">
    <location>
        <begin position="438"/>
        <end position="493"/>
    </location>
</feature>
<gene>
    <name evidence="3" type="ORF">CBR_g37282</name>
</gene>
<evidence type="ECO:0000256" key="1">
    <source>
        <dbReference type="SAM" id="Coils"/>
    </source>
</evidence>
<dbReference type="AlphaFoldDB" id="A0A388LMP6"/>
<protein>
    <submittedName>
        <fullName evidence="3">Uncharacterized protein</fullName>
    </submittedName>
</protein>
<reference evidence="3 4" key="1">
    <citation type="journal article" date="2018" name="Cell">
        <title>The Chara Genome: Secondary Complexity and Implications for Plant Terrestrialization.</title>
        <authorList>
            <person name="Nishiyama T."/>
            <person name="Sakayama H."/>
            <person name="Vries J.D."/>
            <person name="Buschmann H."/>
            <person name="Saint-Marcoux D."/>
            <person name="Ullrich K.K."/>
            <person name="Haas F.B."/>
            <person name="Vanderstraeten L."/>
            <person name="Becker D."/>
            <person name="Lang D."/>
            <person name="Vosolsobe S."/>
            <person name="Rombauts S."/>
            <person name="Wilhelmsson P.K.I."/>
            <person name="Janitza P."/>
            <person name="Kern R."/>
            <person name="Heyl A."/>
            <person name="Rumpler F."/>
            <person name="Villalobos L.I.A.C."/>
            <person name="Clay J.M."/>
            <person name="Skokan R."/>
            <person name="Toyoda A."/>
            <person name="Suzuki Y."/>
            <person name="Kagoshima H."/>
            <person name="Schijlen E."/>
            <person name="Tajeshwar N."/>
            <person name="Catarino B."/>
            <person name="Hetherington A.J."/>
            <person name="Saltykova A."/>
            <person name="Bonnot C."/>
            <person name="Breuninger H."/>
            <person name="Symeonidi A."/>
            <person name="Radhakrishnan G.V."/>
            <person name="Van Nieuwerburgh F."/>
            <person name="Deforce D."/>
            <person name="Chang C."/>
            <person name="Karol K.G."/>
            <person name="Hedrich R."/>
            <person name="Ulvskov P."/>
            <person name="Glockner G."/>
            <person name="Delwiche C.F."/>
            <person name="Petrasek J."/>
            <person name="Van de Peer Y."/>
            <person name="Friml J."/>
            <person name="Beilby M."/>
            <person name="Dolan L."/>
            <person name="Kohara Y."/>
            <person name="Sugano S."/>
            <person name="Fujiyama A."/>
            <person name="Delaux P.-M."/>
            <person name="Quint M."/>
            <person name="TheiBen G."/>
            <person name="Hagemann M."/>
            <person name="Harholt J."/>
            <person name="Dunand C."/>
            <person name="Zachgo S."/>
            <person name="Langdale J."/>
            <person name="Maumus F."/>
            <person name="Straeten D.V.D."/>
            <person name="Gould S.B."/>
            <person name="Rensing S.A."/>
        </authorList>
    </citation>
    <scope>NUCLEOTIDE SEQUENCE [LARGE SCALE GENOMIC DNA]</scope>
    <source>
        <strain evidence="3 4">S276</strain>
    </source>
</reference>
<accession>A0A388LMP6</accession>
<evidence type="ECO:0000313" key="3">
    <source>
        <dbReference type="EMBL" id="GBG83564.1"/>
    </source>
</evidence>
<organism evidence="3 4">
    <name type="scientific">Chara braunii</name>
    <name type="common">Braun's stonewort</name>
    <dbReference type="NCBI Taxonomy" id="69332"/>
    <lineage>
        <taxon>Eukaryota</taxon>
        <taxon>Viridiplantae</taxon>
        <taxon>Streptophyta</taxon>
        <taxon>Charophyceae</taxon>
        <taxon>Charales</taxon>
        <taxon>Characeae</taxon>
        <taxon>Chara</taxon>
    </lineage>
</organism>
<feature type="compositionally biased region" description="Basic and acidic residues" evidence="2">
    <location>
        <begin position="145"/>
        <end position="175"/>
    </location>
</feature>
<feature type="compositionally biased region" description="Basic and acidic residues" evidence="2">
    <location>
        <begin position="232"/>
        <end position="276"/>
    </location>
</feature>
<feature type="region of interest" description="Disordered" evidence="2">
    <location>
        <begin position="145"/>
        <end position="299"/>
    </location>
</feature>
<keyword evidence="1" id="KW-0175">Coiled coil</keyword>
<evidence type="ECO:0000313" key="4">
    <source>
        <dbReference type="Proteomes" id="UP000265515"/>
    </source>
</evidence>